<dbReference type="PANTHER" id="PTHR24221">
    <property type="entry name" value="ATP-BINDING CASSETTE SUB-FAMILY B"/>
    <property type="match status" value="1"/>
</dbReference>
<keyword evidence="6 14" id="KW-0067">ATP-binding</keyword>
<dbReference type="GO" id="GO:0005524">
    <property type="term" value="F:ATP binding"/>
    <property type="evidence" value="ECO:0007669"/>
    <property type="project" value="UniProtKB-KW"/>
</dbReference>
<dbReference type="InterPro" id="IPR003439">
    <property type="entry name" value="ABC_transporter-like_ATP-bd"/>
</dbReference>
<sequence>MSLYRLIGSFLRRHWAAYAVSAVMLVGIALLIVWIPRQVGHMVDGLVTDRLGGTALLRELGWLAAAGAAVYGLRVGWRITLYAAAYRLGVELRQRLYARLAAQGPAFFQQHRTGNLMALATNDIDAVEMAAGEGMLAGFDGTLTLLLVVAVMAVGVDGRLAACALLPFPLMALSFGWISQHVHAASRASLERFGDLNDHAQETLAGVRTVRALGLQARSRAQFRQLAARAADSSLAAQSWEAAYEPAVGFTLSAATVLTLGVGGWLVWREQLTIGQLTSFTMYLGQLIWPMFAAGWVLALLQRGQAAWDRLRPVLEAPLAIHDHGRIERVAPGPIEATALRFAHPGQARPALDGISLQLAAGRTLGLVGPTGAGKSTLLRMLLRHHDPAAGTLRWGGTDLQDYTLGALREAIAWVPQEAFLFSASVADNIALARPSASRAEVEAVARLAAVHDDILRLPRGYDTPVGERGVTLSGGQRQRIAIARALLTGAPLLLLDDALSAVDTETEARILSHLRQARVGRTVVIASHRLSAVADADLTVVLREGHVVEQGTHAELVAAGGWYARQWRYQQLQASLDAD</sequence>
<dbReference type="Gene3D" id="3.40.50.300">
    <property type="entry name" value="P-loop containing nucleotide triphosphate hydrolases"/>
    <property type="match status" value="1"/>
</dbReference>
<keyword evidence="8 11" id="KW-1133">Transmembrane helix</keyword>
<evidence type="ECO:0000256" key="8">
    <source>
        <dbReference type="ARBA" id="ARBA00022989"/>
    </source>
</evidence>
<evidence type="ECO:0000256" key="11">
    <source>
        <dbReference type="SAM" id="Phobius"/>
    </source>
</evidence>
<dbReference type="Pfam" id="PF00005">
    <property type="entry name" value="ABC_tran"/>
    <property type="match status" value="1"/>
</dbReference>
<dbReference type="InterPro" id="IPR011527">
    <property type="entry name" value="ABC1_TM_dom"/>
</dbReference>
<evidence type="ECO:0000256" key="4">
    <source>
        <dbReference type="ARBA" id="ARBA00022692"/>
    </source>
</evidence>
<evidence type="ECO:0000256" key="5">
    <source>
        <dbReference type="ARBA" id="ARBA00022741"/>
    </source>
</evidence>
<dbReference type="InterPro" id="IPR027417">
    <property type="entry name" value="P-loop_NTPase"/>
</dbReference>
<feature type="domain" description="ABC transmembrane type-1" evidence="13">
    <location>
        <begin position="19"/>
        <end position="303"/>
    </location>
</feature>
<dbReference type="InterPro" id="IPR017871">
    <property type="entry name" value="ABC_transporter-like_CS"/>
</dbReference>
<feature type="transmembrane region" description="Helical" evidence="11">
    <location>
        <begin position="55"/>
        <end position="73"/>
    </location>
</feature>
<dbReference type="RefSeq" id="WP_157397298.1">
    <property type="nucleotide sequence ID" value="NZ_WSEL01000003.1"/>
</dbReference>
<dbReference type="SMART" id="SM00382">
    <property type="entry name" value="AAA"/>
    <property type="match status" value="1"/>
</dbReference>
<dbReference type="SUPFAM" id="SSF90123">
    <property type="entry name" value="ABC transporter transmembrane region"/>
    <property type="match status" value="1"/>
</dbReference>
<keyword evidence="4 11" id="KW-0812">Transmembrane</keyword>
<keyword evidence="9" id="KW-0445">Lipid transport</keyword>
<dbReference type="PROSITE" id="PS50929">
    <property type="entry name" value="ABC_TM1F"/>
    <property type="match status" value="1"/>
</dbReference>
<dbReference type="InterPro" id="IPR039421">
    <property type="entry name" value="Type_1_exporter"/>
</dbReference>
<keyword evidence="3" id="KW-1003">Cell membrane</keyword>
<accession>A0A6N8ISU7</accession>
<dbReference type="GO" id="GO:0006869">
    <property type="term" value="P:lipid transport"/>
    <property type="evidence" value="ECO:0007669"/>
    <property type="project" value="UniProtKB-KW"/>
</dbReference>
<feature type="transmembrane region" description="Helical" evidence="11">
    <location>
        <begin position="247"/>
        <end position="268"/>
    </location>
</feature>
<dbReference type="GO" id="GO:0140359">
    <property type="term" value="F:ABC-type transporter activity"/>
    <property type="evidence" value="ECO:0007669"/>
    <property type="project" value="InterPro"/>
</dbReference>
<dbReference type="PANTHER" id="PTHR24221:SF300">
    <property type="entry name" value="MULTIDRUG RESISTANCE-LIKE ATP-BINDING PROTEIN MDLA"/>
    <property type="match status" value="1"/>
</dbReference>
<dbReference type="Gene3D" id="1.20.1560.10">
    <property type="entry name" value="ABC transporter type 1, transmembrane domain"/>
    <property type="match status" value="1"/>
</dbReference>
<keyword evidence="15" id="KW-1185">Reference proteome</keyword>
<feature type="transmembrane region" description="Helical" evidence="11">
    <location>
        <begin position="134"/>
        <end position="153"/>
    </location>
</feature>
<comment type="caution">
    <text evidence="14">The sequence shown here is derived from an EMBL/GenBank/DDBJ whole genome shotgun (WGS) entry which is preliminary data.</text>
</comment>
<feature type="transmembrane region" description="Helical" evidence="11">
    <location>
        <begin position="159"/>
        <end position="178"/>
    </location>
</feature>
<reference evidence="14 15" key="1">
    <citation type="submission" date="2019-12" db="EMBL/GenBank/DDBJ databases">
        <authorList>
            <person name="Huq M.A."/>
        </authorList>
    </citation>
    <scope>NUCLEOTIDE SEQUENCE [LARGE SCALE GENOMIC DNA]</scope>
    <source>
        <strain evidence="14 15">MAH-25</strain>
    </source>
</reference>
<protein>
    <submittedName>
        <fullName evidence="14">ATP-binding cassette domain-containing protein</fullName>
    </submittedName>
</protein>
<evidence type="ECO:0000313" key="15">
    <source>
        <dbReference type="Proteomes" id="UP000469385"/>
    </source>
</evidence>
<evidence type="ECO:0000259" key="13">
    <source>
        <dbReference type="PROSITE" id="PS50929"/>
    </source>
</evidence>
<keyword evidence="2" id="KW-0813">Transport</keyword>
<dbReference type="SUPFAM" id="SSF52540">
    <property type="entry name" value="P-loop containing nucleoside triphosphate hydrolases"/>
    <property type="match status" value="1"/>
</dbReference>
<dbReference type="Pfam" id="PF00664">
    <property type="entry name" value="ABC_membrane"/>
    <property type="match status" value="1"/>
</dbReference>
<comment type="subcellular location">
    <subcellularLocation>
        <location evidence="1">Cell membrane</location>
        <topology evidence="1">Multi-pass membrane protein</topology>
    </subcellularLocation>
</comment>
<feature type="transmembrane region" description="Helical" evidence="11">
    <location>
        <begin position="280"/>
        <end position="301"/>
    </location>
</feature>
<dbReference type="EMBL" id="WSEL01000003">
    <property type="protein sequence ID" value="MVQ29280.1"/>
    <property type="molecule type" value="Genomic_DNA"/>
</dbReference>
<evidence type="ECO:0000256" key="10">
    <source>
        <dbReference type="ARBA" id="ARBA00023136"/>
    </source>
</evidence>
<organism evidence="14 15">
    <name type="scientific">Ramlibacter pinisoli</name>
    <dbReference type="NCBI Taxonomy" id="2682844"/>
    <lineage>
        <taxon>Bacteria</taxon>
        <taxon>Pseudomonadati</taxon>
        <taxon>Pseudomonadota</taxon>
        <taxon>Betaproteobacteria</taxon>
        <taxon>Burkholderiales</taxon>
        <taxon>Comamonadaceae</taxon>
        <taxon>Ramlibacter</taxon>
    </lineage>
</organism>
<keyword evidence="5" id="KW-0547">Nucleotide-binding</keyword>
<evidence type="ECO:0000256" key="6">
    <source>
        <dbReference type="ARBA" id="ARBA00022840"/>
    </source>
</evidence>
<gene>
    <name evidence="14" type="ORF">GON04_07470</name>
</gene>
<dbReference type="PROSITE" id="PS50893">
    <property type="entry name" value="ABC_TRANSPORTER_2"/>
    <property type="match status" value="1"/>
</dbReference>
<dbReference type="InterPro" id="IPR036640">
    <property type="entry name" value="ABC1_TM_sf"/>
</dbReference>
<evidence type="ECO:0000256" key="3">
    <source>
        <dbReference type="ARBA" id="ARBA00022475"/>
    </source>
</evidence>
<dbReference type="Proteomes" id="UP000469385">
    <property type="component" value="Unassembled WGS sequence"/>
</dbReference>
<dbReference type="GO" id="GO:0016887">
    <property type="term" value="F:ATP hydrolysis activity"/>
    <property type="evidence" value="ECO:0007669"/>
    <property type="project" value="InterPro"/>
</dbReference>
<dbReference type="AlphaFoldDB" id="A0A6N8ISU7"/>
<feature type="transmembrane region" description="Helical" evidence="11">
    <location>
        <begin position="15"/>
        <end position="35"/>
    </location>
</feature>
<keyword evidence="7" id="KW-1278">Translocase</keyword>
<keyword evidence="10 11" id="KW-0472">Membrane</keyword>
<evidence type="ECO:0000256" key="7">
    <source>
        <dbReference type="ARBA" id="ARBA00022967"/>
    </source>
</evidence>
<dbReference type="GO" id="GO:0005886">
    <property type="term" value="C:plasma membrane"/>
    <property type="evidence" value="ECO:0007669"/>
    <property type="project" value="UniProtKB-SubCell"/>
</dbReference>
<evidence type="ECO:0000256" key="9">
    <source>
        <dbReference type="ARBA" id="ARBA00023055"/>
    </source>
</evidence>
<evidence type="ECO:0000259" key="12">
    <source>
        <dbReference type="PROSITE" id="PS50893"/>
    </source>
</evidence>
<dbReference type="CDD" id="cd18541">
    <property type="entry name" value="ABC_6TM_TmrB_like"/>
    <property type="match status" value="1"/>
</dbReference>
<dbReference type="InterPro" id="IPR003593">
    <property type="entry name" value="AAA+_ATPase"/>
</dbReference>
<proteinExistence type="predicted"/>
<dbReference type="PROSITE" id="PS00211">
    <property type="entry name" value="ABC_TRANSPORTER_1"/>
    <property type="match status" value="1"/>
</dbReference>
<dbReference type="FunFam" id="3.40.50.300:FF:000221">
    <property type="entry name" value="Multidrug ABC transporter ATP-binding protein"/>
    <property type="match status" value="1"/>
</dbReference>
<evidence type="ECO:0000256" key="1">
    <source>
        <dbReference type="ARBA" id="ARBA00004651"/>
    </source>
</evidence>
<evidence type="ECO:0000313" key="14">
    <source>
        <dbReference type="EMBL" id="MVQ29280.1"/>
    </source>
</evidence>
<feature type="domain" description="ABC transporter" evidence="12">
    <location>
        <begin position="335"/>
        <end position="570"/>
    </location>
</feature>
<name>A0A6N8ISU7_9BURK</name>
<evidence type="ECO:0000256" key="2">
    <source>
        <dbReference type="ARBA" id="ARBA00022448"/>
    </source>
</evidence>